<evidence type="ECO:0000256" key="2">
    <source>
        <dbReference type="ARBA" id="ARBA00023002"/>
    </source>
</evidence>
<dbReference type="GO" id="GO:0016491">
    <property type="term" value="F:oxidoreductase activity"/>
    <property type="evidence" value="ECO:0007669"/>
    <property type="project" value="UniProtKB-KW"/>
</dbReference>
<dbReference type="PROSITE" id="PS00061">
    <property type="entry name" value="ADH_SHORT"/>
    <property type="match status" value="1"/>
</dbReference>
<dbReference type="InterPro" id="IPR045000">
    <property type="entry name" value="TR"/>
</dbReference>
<evidence type="ECO:0000313" key="3">
    <source>
        <dbReference type="EMBL" id="KAG9448749.1"/>
    </source>
</evidence>
<proteinExistence type="predicted"/>
<accession>A0AAV7EK76</accession>
<dbReference type="Gene3D" id="3.40.50.720">
    <property type="entry name" value="NAD(P)-binding Rossmann-like Domain"/>
    <property type="match status" value="1"/>
</dbReference>
<evidence type="ECO:0000256" key="1">
    <source>
        <dbReference type="ARBA" id="ARBA00022857"/>
    </source>
</evidence>
<dbReference type="Proteomes" id="UP000825729">
    <property type="component" value="Unassembled WGS sequence"/>
</dbReference>
<dbReference type="InterPro" id="IPR002347">
    <property type="entry name" value="SDR_fam"/>
</dbReference>
<dbReference type="SUPFAM" id="SSF51735">
    <property type="entry name" value="NAD(P)-binding Rossmann-fold domains"/>
    <property type="match status" value="1"/>
</dbReference>
<dbReference type="PANTHER" id="PTHR42898">
    <property type="entry name" value="TROPINONE REDUCTASE"/>
    <property type="match status" value="1"/>
</dbReference>
<keyword evidence="2" id="KW-0560">Oxidoreductase</keyword>
<dbReference type="Pfam" id="PF13561">
    <property type="entry name" value="adh_short_C2"/>
    <property type="match status" value="1"/>
</dbReference>
<dbReference type="InterPro" id="IPR020904">
    <property type="entry name" value="Sc_DH/Rdtase_CS"/>
</dbReference>
<sequence length="300" mass="32931">MRKKRRERETKTFYLHSGQRSEWPATLKENRERSEDMEQVKKRWSLEGKTALVTGGSRGIGRAIVEELARFGASVYTCARGETELNRRLSAWKEMGLRIDGSVCDVSSSSCRKKLMEDVSSLFQGKLDILINNAAIVIPKPAEEVSAEDYASLMSTNFESGFHLSQLARPLLKASGQGSIVFISSVAGLVGLGNLAPYGATKGAMNQLTKNLACEWAKDNIRTNSVAPWFTKTEMAAGFFADEEILRAAIARTPLRRMAEPEEISSVVAFLCMEAASYITGQVIVVDGGVTVNGFYPAKE</sequence>
<comment type="caution">
    <text evidence="3">The sequence shown here is derived from an EMBL/GenBank/DDBJ whole genome shotgun (WGS) entry which is preliminary data.</text>
</comment>
<dbReference type="PRINTS" id="PR00080">
    <property type="entry name" value="SDRFAMILY"/>
</dbReference>
<dbReference type="PRINTS" id="PR00081">
    <property type="entry name" value="GDHRDH"/>
</dbReference>
<gene>
    <name evidence="3" type="ORF">H6P81_008714</name>
</gene>
<organism evidence="3 4">
    <name type="scientific">Aristolochia fimbriata</name>
    <name type="common">White veined hardy Dutchman's pipe vine</name>
    <dbReference type="NCBI Taxonomy" id="158543"/>
    <lineage>
        <taxon>Eukaryota</taxon>
        <taxon>Viridiplantae</taxon>
        <taxon>Streptophyta</taxon>
        <taxon>Embryophyta</taxon>
        <taxon>Tracheophyta</taxon>
        <taxon>Spermatophyta</taxon>
        <taxon>Magnoliopsida</taxon>
        <taxon>Magnoliidae</taxon>
        <taxon>Piperales</taxon>
        <taxon>Aristolochiaceae</taxon>
        <taxon>Aristolochia</taxon>
    </lineage>
</organism>
<reference evidence="3 4" key="1">
    <citation type="submission" date="2021-07" db="EMBL/GenBank/DDBJ databases">
        <title>The Aristolochia fimbriata genome: insights into angiosperm evolution, floral development and chemical biosynthesis.</title>
        <authorList>
            <person name="Jiao Y."/>
        </authorList>
    </citation>
    <scope>NUCLEOTIDE SEQUENCE [LARGE SCALE GENOMIC DNA]</scope>
    <source>
        <strain evidence="3">IBCAS-2021</strain>
        <tissue evidence="3">Leaf</tissue>
    </source>
</reference>
<name>A0AAV7EK76_ARIFI</name>
<dbReference type="FunFam" id="3.40.50.720:FF:000084">
    <property type="entry name" value="Short-chain dehydrogenase reductase"/>
    <property type="match status" value="1"/>
</dbReference>
<protein>
    <submittedName>
        <fullName evidence="3">Uncharacterized protein</fullName>
    </submittedName>
</protein>
<keyword evidence="4" id="KW-1185">Reference proteome</keyword>
<keyword evidence="1" id="KW-0521">NADP</keyword>
<dbReference type="PANTHER" id="PTHR42898:SF6">
    <property type="entry name" value="NADP-DEPENDENT MANNITOL DEHYDROGENASE"/>
    <property type="match status" value="1"/>
</dbReference>
<dbReference type="AlphaFoldDB" id="A0AAV7EK76"/>
<evidence type="ECO:0000313" key="4">
    <source>
        <dbReference type="Proteomes" id="UP000825729"/>
    </source>
</evidence>
<dbReference type="InterPro" id="IPR036291">
    <property type="entry name" value="NAD(P)-bd_dom_sf"/>
</dbReference>
<dbReference type="EMBL" id="JAINDJ010000004">
    <property type="protein sequence ID" value="KAG9448749.1"/>
    <property type="molecule type" value="Genomic_DNA"/>
</dbReference>